<sequence>MPKHSETRALPYTPEQLYELVADVARYGEFLPWVVAVRVRSNSETEMVADLVVGFKALREKFTSRVAKHRPDAITVDYVEGPLKHLRNEWRFRPDGQGGTLVDFSVDFAFKNRLFEMLAGQVFDKALRKMTDAFEARAAVLYGQSSDAGGTTTAGSAGISNSSAHNAA</sequence>
<dbReference type="Pfam" id="PF03364">
    <property type="entry name" value="Polyketide_cyc"/>
    <property type="match status" value="1"/>
</dbReference>
<comment type="similarity">
    <text evidence="1">Belongs to the ribosome association toxin RatA family.</text>
</comment>
<reference evidence="4 5" key="1">
    <citation type="submission" date="2013-07" db="EMBL/GenBank/DDBJ databases">
        <title>Completed genome of Sphingomonas sanxanigenens NX02.</title>
        <authorList>
            <person name="Ma T."/>
            <person name="Huang H."/>
            <person name="Wu M."/>
            <person name="Li X."/>
            <person name="Li G."/>
        </authorList>
    </citation>
    <scope>NUCLEOTIDE SEQUENCE [LARGE SCALE GENOMIC DNA]</scope>
    <source>
        <strain evidence="4 5">NX02</strain>
    </source>
</reference>
<dbReference type="GO" id="GO:0045333">
    <property type="term" value="P:cellular respiration"/>
    <property type="evidence" value="ECO:0007669"/>
    <property type="project" value="InterPro"/>
</dbReference>
<dbReference type="EMBL" id="CP006644">
    <property type="protein sequence ID" value="AHE53788.1"/>
    <property type="molecule type" value="Genomic_DNA"/>
</dbReference>
<dbReference type="GO" id="GO:0048039">
    <property type="term" value="F:ubiquinone binding"/>
    <property type="evidence" value="ECO:0007669"/>
    <property type="project" value="InterPro"/>
</dbReference>
<keyword evidence="5" id="KW-1185">Reference proteome</keyword>
<dbReference type="OrthoDB" id="9804759at2"/>
<dbReference type="InterPro" id="IPR023393">
    <property type="entry name" value="START-like_dom_sf"/>
</dbReference>
<dbReference type="PANTHER" id="PTHR12901:SF10">
    <property type="entry name" value="COENZYME Q-BINDING PROTEIN COQ10, MITOCHONDRIAL"/>
    <property type="match status" value="1"/>
</dbReference>
<dbReference type="PANTHER" id="PTHR12901">
    <property type="entry name" value="SPERM PROTEIN HOMOLOG"/>
    <property type="match status" value="1"/>
</dbReference>
<dbReference type="STRING" id="1123269.NX02_10355"/>
<dbReference type="RefSeq" id="WP_025292017.1">
    <property type="nucleotide sequence ID" value="NZ_CP006644.1"/>
</dbReference>
<dbReference type="KEGG" id="ssan:NX02_10355"/>
<dbReference type="HOGENOM" id="CLU_079653_3_0_5"/>
<evidence type="ECO:0000256" key="1">
    <source>
        <dbReference type="ARBA" id="ARBA00008918"/>
    </source>
</evidence>
<feature type="domain" description="Coenzyme Q-binding protein COQ10 START" evidence="3">
    <location>
        <begin position="10"/>
        <end position="135"/>
    </location>
</feature>
<dbReference type="eggNOG" id="COG2867">
    <property type="taxonomic scope" value="Bacteria"/>
</dbReference>
<evidence type="ECO:0000313" key="4">
    <source>
        <dbReference type="EMBL" id="AHE53788.1"/>
    </source>
</evidence>
<dbReference type="CDD" id="cd07813">
    <property type="entry name" value="COQ10p_like"/>
    <property type="match status" value="1"/>
</dbReference>
<dbReference type="InterPro" id="IPR005031">
    <property type="entry name" value="COQ10_START"/>
</dbReference>
<dbReference type="InterPro" id="IPR044996">
    <property type="entry name" value="COQ10-like"/>
</dbReference>
<evidence type="ECO:0000313" key="5">
    <source>
        <dbReference type="Proteomes" id="UP000018851"/>
    </source>
</evidence>
<dbReference type="Gene3D" id="3.30.530.20">
    <property type="match status" value="1"/>
</dbReference>
<evidence type="ECO:0000259" key="3">
    <source>
        <dbReference type="Pfam" id="PF03364"/>
    </source>
</evidence>
<organism evidence="4 5">
    <name type="scientific">Sphingomonas sanxanigenens DSM 19645 = NX02</name>
    <dbReference type="NCBI Taxonomy" id="1123269"/>
    <lineage>
        <taxon>Bacteria</taxon>
        <taxon>Pseudomonadati</taxon>
        <taxon>Pseudomonadota</taxon>
        <taxon>Alphaproteobacteria</taxon>
        <taxon>Sphingomonadales</taxon>
        <taxon>Sphingomonadaceae</taxon>
        <taxon>Sphingomonas</taxon>
    </lineage>
</organism>
<dbReference type="AlphaFoldDB" id="W0ABU5"/>
<dbReference type="Proteomes" id="UP000018851">
    <property type="component" value="Chromosome"/>
</dbReference>
<feature type="region of interest" description="Disordered" evidence="2">
    <location>
        <begin position="147"/>
        <end position="168"/>
    </location>
</feature>
<gene>
    <name evidence="4" type="ORF">NX02_10355</name>
</gene>
<protein>
    <recommendedName>
        <fullName evidence="3">Coenzyme Q-binding protein COQ10 START domain-containing protein</fullName>
    </recommendedName>
</protein>
<evidence type="ECO:0000256" key="2">
    <source>
        <dbReference type="SAM" id="MobiDB-lite"/>
    </source>
</evidence>
<proteinExistence type="inferred from homology"/>
<dbReference type="SUPFAM" id="SSF55961">
    <property type="entry name" value="Bet v1-like"/>
    <property type="match status" value="1"/>
</dbReference>
<name>W0ABU5_9SPHN</name>
<accession>W0ABU5</accession>